<name>A0ABW3M7I9_9PSEU</name>
<organism evidence="1 2">
    <name type="scientific">Kibdelosporangium lantanae</name>
    <dbReference type="NCBI Taxonomy" id="1497396"/>
    <lineage>
        <taxon>Bacteria</taxon>
        <taxon>Bacillati</taxon>
        <taxon>Actinomycetota</taxon>
        <taxon>Actinomycetes</taxon>
        <taxon>Pseudonocardiales</taxon>
        <taxon>Pseudonocardiaceae</taxon>
        <taxon>Kibdelosporangium</taxon>
    </lineage>
</organism>
<protein>
    <submittedName>
        <fullName evidence="1">Uncharacterized protein</fullName>
    </submittedName>
</protein>
<keyword evidence="2" id="KW-1185">Reference proteome</keyword>
<proteinExistence type="predicted"/>
<evidence type="ECO:0000313" key="2">
    <source>
        <dbReference type="Proteomes" id="UP001597045"/>
    </source>
</evidence>
<dbReference type="EMBL" id="JBHTIS010000751">
    <property type="protein sequence ID" value="MFD1046680.1"/>
    <property type="molecule type" value="Genomic_DNA"/>
</dbReference>
<comment type="caution">
    <text evidence="1">The sequence shown here is derived from an EMBL/GenBank/DDBJ whole genome shotgun (WGS) entry which is preliminary data.</text>
</comment>
<dbReference type="Proteomes" id="UP001597045">
    <property type="component" value="Unassembled WGS sequence"/>
</dbReference>
<gene>
    <name evidence="1" type="ORF">ACFQ1S_14525</name>
</gene>
<sequence>MADRSLNRHEKAEFYRKLRLVKLRRRQIAEEIGRLVNTAADVQRTIERVPNRMPASDPTIVAWAVGVARGAVREAEEAAGSFGAFWLRRWMPIWTKWNV</sequence>
<reference evidence="2" key="1">
    <citation type="journal article" date="2019" name="Int. J. Syst. Evol. Microbiol.">
        <title>The Global Catalogue of Microorganisms (GCM) 10K type strain sequencing project: providing services to taxonomists for standard genome sequencing and annotation.</title>
        <authorList>
            <consortium name="The Broad Institute Genomics Platform"/>
            <consortium name="The Broad Institute Genome Sequencing Center for Infectious Disease"/>
            <person name="Wu L."/>
            <person name="Ma J."/>
        </authorList>
    </citation>
    <scope>NUCLEOTIDE SEQUENCE [LARGE SCALE GENOMIC DNA]</scope>
    <source>
        <strain evidence="2">JCM 31486</strain>
    </source>
</reference>
<evidence type="ECO:0000313" key="1">
    <source>
        <dbReference type="EMBL" id="MFD1046680.1"/>
    </source>
</evidence>
<accession>A0ABW3M7I9</accession>